<proteinExistence type="predicted"/>
<gene>
    <name evidence="1" type="ORF">HELGO_WM36832</name>
</gene>
<reference evidence="1" key="1">
    <citation type="submission" date="2020-01" db="EMBL/GenBank/DDBJ databases">
        <authorList>
            <person name="Meier V. D."/>
            <person name="Meier V D."/>
        </authorList>
    </citation>
    <scope>NUCLEOTIDE SEQUENCE</scope>
    <source>
        <strain evidence="1">HLG_WM_MAG_02</strain>
    </source>
</reference>
<sequence>MHEAFYVKGEDTTSLEILLKYVQDEKLFLVFYESERAELLMQDDFSKARSMGANAFPSIVKIDEQGHMCCQQGYKILEEILAF</sequence>
<name>A0A6S6T181_9BACT</name>
<protein>
    <submittedName>
        <fullName evidence="1">Thioredoxin</fullName>
    </submittedName>
</protein>
<evidence type="ECO:0000313" key="1">
    <source>
        <dbReference type="EMBL" id="CAA6808595.1"/>
    </source>
</evidence>
<dbReference type="Gene3D" id="3.40.30.10">
    <property type="entry name" value="Glutaredoxin"/>
    <property type="match status" value="1"/>
</dbReference>
<dbReference type="AlphaFoldDB" id="A0A6S6T181"/>
<organism evidence="1">
    <name type="scientific">uncultured Sulfurovum sp</name>
    <dbReference type="NCBI Taxonomy" id="269237"/>
    <lineage>
        <taxon>Bacteria</taxon>
        <taxon>Pseudomonadati</taxon>
        <taxon>Campylobacterota</taxon>
        <taxon>Epsilonproteobacteria</taxon>
        <taxon>Campylobacterales</taxon>
        <taxon>Sulfurovaceae</taxon>
        <taxon>Sulfurovum</taxon>
        <taxon>environmental samples</taxon>
    </lineage>
</organism>
<dbReference type="EMBL" id="CACVAZ010000053">
    <property type="protein sequence ID" value="CAA6808595.1"/>
    <property type="molecule type" value="Genomic_DNA"/>
</dbReference>
<accession>A0A6S6T181</accession>